<dbReference type="EMBL" id="CABFNO020001405">
    <property type="protein sequence ID" value="CAG9986737.1"/>
    <property type="molecule type" value="Genomic_DNA"/>
</dbReference>
<dbReference type="Proteomes" id="UP000754883">
    <property type="component" value="Unassembled WGS sequence"/>
</dbReference>
<evidence type="ECO:0000313" key="3">
    <source>
        <dbReference type="Proteomes" id="UP000754883"/>
    </source>
</evidence>
<evidence type="ECO:0000256" key="1">
    <source>
        <dbReference type="SAM" id="SignalP"/>
    </source>
</evidence>
<feature type="signal peptide" evidence="1">
    <location>
        <begin position="1"/>
        <end position="18"/>
    </location>
</feature>
<protein>
    <submittedName>
        <fullName evidence="2">Uncharacterized protein</fullName>
    </submittedName>
</protein>
<name>A0A9N9UH87_9HYPO</name>
<feature type="chain" id="PRO_5040372783" evidence="1">
    <location>
        <begin position="19"/>
        <end position="139"/>
    </location>
</feature>
<keyword evidence="3" id="KW-1185">Reference proteome</keyword>
<organism evidence="2 3">
    <name type="scientific">Clonostachys byssicola</name>
    <dbReference type="NCBI Taxonomy" id="160290"/>
    <lineage>
        <taxon>Eukaryota</taxon>
        <taxon>Fungi</taxon>
        <taxon>Dikarya</taxon>
        <taxon>Ascomycota</taxon>
        <taxon>Pezizomycotina</taxon>
        <taxon>Sordariomycetes</taxon>
        <taxon>Hypocreomycetidae</taxon>
        <taxon>Hypocreales</taxon>
        <taxon>Bionectriaceae</taxon>
        <taxon>Clonostachys</taxon>
    </lineage>
</organism>
<sequence length="139" mass="14996">MRFSTILSVLAFTSYAAAQHDDLDARDIDHSIELTARAAHARAYADAYDEALAHYRRTIPSRVFARNTLQCQGQPGLCQKGRCMVNIKAQGKKMDCGACRGEMAQCSGSGPKDPQIAAMEAQAGGFKVGSKKSSPKKSK</sequence>
<proteinExistence type="predicted"/>
<gene>
    <name evidence="2" type="ORF">CBYS24578_00007935</name>
</gene>
<evidence type="ECO:0000313" key="2">
    <source>
        <dbReference type="EMBL" id="CAG9986737.1"/>
    </source>
</evidence>
<accession>A0A9N9UH87</accession>
<keyword evidence="1" id="KW-0732">Signal</keyword>
<reference evidence="2" key="1">
    <citation type="submission" date="2021-10" db="EMBL/GenBank/DDBJ databases">
        <authorList>
            <person name="Piombo E."/>
        </authorList>
    </citation>
    <scope>NUCLEOTIDE SEQUENCE</scope>
</reference>
<dbReference type="AlphaFoldDB" id="A0A9N9UH87"/>
<comment type="caution">
    <text evidence="2">The sequence shown here is derived from an EMBL/GenBank/DDBJ whole genome shotgun (WGS) entry which is preliminary data.</text>
</comment>